<proteinExistence type="inferred from homology"/>
<dbReference type="InterPro" id="IPR055414">
    <property type="entry name" value="LRR_R13L4/SHOC2-like"/>
</dbReference>
<dbReference type="Gramene" id="TraesSTA2B03G00822530.1">
    <property type="protein sequence ID" value="TraesSTA2B03G00822530.1"/>
    <property type="gene ID" value="TraesSTA2B03G00822530"/>
</dbReference>
<keyword evidence="3" id="KW-0677">Repeat</keyword>
<dbReference type="InterPro" id="IPR036388">
    <property type="entry name" value="WH-like_DNA-bd_sf"/>
</dbReference>
<dbReference type="Pfam" id="PF23598">
    <property type="entry name" value="LRR_14"/>
    <property type="match status" value="1"/>
</dbReference>
<keyword evidence="4" id="KW-0547">Nucleotide-binding</keyword>
<dbReference type="SMR" id="A0A3B6BZ77"/>
<dbReference type="Gramene" id="TraesMAC2B03G00820550.1">
    <property type="protein sequence ID" value="TraesMAC2B03G00820550.1"/>
    <property type="gene ID" value="TraesMAC2B03G00820550"/>
</dbReference>
<keyword evidence="6" id="KW-0175">Coiled coil</keyword>
<dbReference type="Gene3D" id="1.20.5.4130">
    <property type="match status" value="1"/>
</dbReference>
<dbReference type="Pfam" id="PF00931">
    <property type="entry name" value="NB-ARC"/>
    <property type="match status" value="1"/>
</dbReference>
<dbReference type="PANTHER" id="PTHR23155">
    <property type="entry name" value="DISEASE RESISTANCE PROTEIN RP"/>
    <property type="match status" value="1"/>
</dbReference>
<dbReference type="Gramene" id="TraesKAR2B01G0008180.1">
    <property type="protein sequence ID" value="cds.TraesKAR2B01G0008180.1"/>
    <property type="gene ID" value="TraesKAR2B01G0008180"/>
</dbReference>
<dbReference type="Proteomes" id="UP000019116">
    <property type="component" value="Chromosome 2B"/>
</dbReference>
<dbReference type="InterPro" id="IPR032675">
    <property type="entry name" value="LRR_dom_sf"/>
</dbReference>
<feature type="domain" description="Disease resistance R13L4/SHOC-2-like LRR" evidence="9">
    <location>
        <begin position="599"/>
        <end position="728"/>
    </location>
</feature>
<organism evidence="10">
    <name type="scientific">Triticum aestivum</name>
    <name type="common">Wheat</name>
    <dbReference type="NCBI Taxonomy" id="4565"/>
    <lineage>
        <taxon>Eukaryota</taxon>
        <taxon>Viridiplantae</taxon>
        <taxon>Streptophyta</taxon>
        <taxon>Embryophyta</taxon>
        <taxon>Tracheophyta</taxon>
        <taxon>Spermatophyta</taxon>
        <taxon>Magnoliopsida</taxon>
        <taxon>Liliopsida</taxon>
        <taxon>Poales</taxon>
        <taxon>Poaceae</taxon>
        <taxon>BOP clade</taxon>
        <taxon>Pooideae</taxon>
        <taxon>Triticodae</taxon>
        <taxon>Triticeae</taxon>
        <taxon>Triticinae</taxon>
        <taxon>Triticum</taxon>
    </lineage>
</organism>
<evidence type="ECO:0000256" key="3">
    <source>
        <dbReference type="ARBA" id="ARBA00022737"/>
    </source>
</evidence>
<keyword evidence="5" id="KW-0611">Plant defense</keyword>
<dbReference type="GO" id="GO:0043531">
    <property type="term" value="F:ADP binding"/>
    <property type="evidence" value="ECO:0007669"/>
    <property type="project" value="InterPro"/>
</dbReference>
<keyword evidence="2" id="KW-0433">Leucine-rich repeat</keyword>
<dbReference type="GO" id="GO:0051707">
    <property type="term" value="P:response to other organism"/>
    <property type="evidence" value="ECO:0007669"/>
    <property type="project" value="UniProtKB-ARBA"/>
</dbReference>
<reference evidence="10" key="1">
    <citation type="submission" date="2018-08" db="EMBL/GenBank/DDBJ databases">
        <authorList>
            <person name="Rossello M."/>
        </authorList>
    </citation>
    <scope>NUCLEOTIDE SEQUENCE [LARGE SCALE GENOMIC DNA]</scope>
    <source>
        <strain evidence="10">cv. Chinese Spring</strain>
    </source>
</reference>
<dbReference type="EnsemblPlants" id="TraesCS2B02G011600.1">
    <property type="protein sequence ID" value="TraesCS2B02G011600.1"/>
    <property type="gene ID" value="TraesCS2B02G011600"/>
</dbReference>
<protein>
    <recommendedName>
        <fullName evidence="12">NB-ARC domain-containing protein</fullName>
    </recommendedName>
</protein>
<dbReference type="Gramene" id="TraesCLE_scaffold_045463_01G000100.1">
    <property type="protein sequence ID" value="TraesCLE_scaffold_045463_01G000100.1"/>
    <property type="gene ID" value="TraesCLE_scaffold_045463_01G000100"/>
</dbReference>
<dbReference type="CDD" id="cd14798">
    <property type="entry name" value="RX-CC_like"/>
    <property type="match status" value="1"/>
</dbReference>
<evidence type="ECO:0008006" key="12">
    <source>
        <dbReference type="Google" id="ProtNLM"/>
    </source>
</evidence>
<dbReference type="PRINTS" id="PR00364">
    <property type="entry name" value="DISEASERSIST"/>
</dbReference>
<dbReference type="Gene3D" id="3.80.10.10">
    <property type="entry name" value="Ribonuclease Inhibitor"/>
    <property type="match status" value="1"/>
</dbReference>
<dbReference type="Pfam" id="PF18052">
    <property type="entry name" value="Rx_N"/>
    <property type="match status" value="1"/>
</dbReference>
<dbReference type="InterPro" id="IPR038005">
    <property type="entry name" value="RX-like_CC"/>
</dbReference>
<dbReference type="InterPro" id="IPR027417">
    <property type="entry name" value="P-loop_NTPase"/>
</dbReference>
<dbReference type="Gene3D" id="1.10.8.430">
    <property type="entry name" value="Helical domain of apoptotic protease-activating factors"/>
    <property type="match status" value="1"/>
</dbReference>
<feature type="domain" description="Disease resistance N-terminal" evidence="8">
    <location>
        <begin position="5"/>
        <end position="89"/>
    </location>
</feature>
<dbReference type="SUPFAM" id="SSF52058">
    <property type="entry name" value="L domain-like"/>
    <property type="match status" value="1"/>
</dbReference>
<dbReference type="Gramene" id="TraesRN2B0100025700.1">
    <property type="protein sequence ID" value="TraesRN2B0100025700.1"/>
    <property type="gene ID" value="TraesRN2B0100025700"/>
</dbReference>
<evidence type="ECO:0000259" key="7">
    <source>
        <dbReference type="Pfam" id="PF00931"/>
    </source>
</evidence>
<evidence type="ECO:0000256" key="4">
    <source>
        <dbReference type="ARBA" id="ARBA00022741"/>
    </source>
</evidence>
<evidence type="ECO:0000256" key="1">
    <source>
        <dbReference type="ARBA" id="ARBA00008894"/>
    </source>
</evidence>
<keyword evidence="11" id="KW-1185">Reference proteome</keyword>
<comment type="similarity">
    <text evidence="1">Belongs to the disease resistance NB-LRR family.</text>
</comment>
<reference evidence="10" key="2">
    <citation type="submission" date="2018-10" db="UniProtKB">
        <authorList>
            <consortium name="EnsemblPlants"/>
        </authorList>
    </citation>
    <scope>IDENTIFICATION</scope>
</reference>
<dbReference type="STRING" id="4565.A0A3B6BZ77"/>
<dbReference type="InterPro" id="IPR044974">
    <property type="entry name" value="Disease_R_plants"/>
</dbReference>
<dbReference type="Gene3D" id="1.10.10.10">
    <property type="entry name" value="Winged helix-like DNA-binding domain superfamily/Winged helix DNA-binding domain"/>
    <property type="match status" value="1"/>
</dbReference>
<dbReference type="Gramene" id="TraesCS2B03G0028300.1">
    <property type="protein sequence ID" value="TraesCS2B03G0028300.1.CDS"/>
    <property type="gene ID" value="TraesCS2B03G0028300"/>
</dbReference>
<accession>A0A3B6BZ77</accession>
<dbReference type="InterPro" id="IPR041118">
    <property type="entry name" value="Rx_N"/>
</dbReference>
<dbReference type="Gene3D" id="3.40.50.300">
    <property type="entry name" value="P-loop containing nucleotide triphosphate hydrolases"/>
    <property type="match status" value="1"/>
</dbReference>
<dbReference type="OrthoDB" id="3027644at2759"/>
<name>A0A3B6BZ77_WHEAT</name>
<dbReference type="InterPro" id="IPR042197">
    <property type="entry name" value="Apaf_helical"/>
</dbReference>
<dbReference type="Gramene" id="TraesWEE_scaffold_037928_01G000700.1">
    <property type="protein sequence ID" value="TraesWEE_scaffold_037928_01G000700.1"/>
    <property type="gene ID" value="TraesWEE_scaffold_037928_01G000700"/>
</dbReference>
<dbReference type="InterPro" id="IPR002182">
    <property type="entry name" value="NB-ARC"/>
</dbReference>
<evidence type="ECO:0000259" key="9">
    <source>
        <dbReference type="Pfam" id="PF23598"/>
    </source>
</evidence>
<dbReference type="Gramene" id="TraesCS2B02G011600.1">
    <property type="protein sequence ID" value="TraesCS2B02G011600.1"/>
    <property type="gene ID" value="TraesCS2B02G011600"/>
</dbReference>
<evidence type="ECO:0000256" key="5">
    <source>
        <dbReference type="ARBA" id="ARBA00022821"/>
    </source>
</evidence>
<sequence>MAEAVMGPLLGALQELVMKEAQAMKAVDDDVRNLRDKLMWLQAFLRDAEPRRRARNDELTRVCLHQVRGAVFDAEDAVDRYFLQIDLSKYPGWSQAILQFFAGLTTQVRGRSDLSRRVRSINRRLEIIIENKEKYKIDDQDSSSVTTWRPSTEISAAVENLGRFMLPLVGRDDMQEQIKKALNEESKHPVVITVAGESGVGKTKLMQAIYEGPLTKEHFRVRVWVSFAPGLSASQILKLVLLRMALKPSKRSYDDGDDCPGIRLRAALRAKIYLLVLDGEVSSTEWNGILSFLETSSSKSRVVRITRMDPAAHSSSFEHRNIVLTHLDKGRSMQLFHRALRLGLGWGHGEKHNSRILADDPKMKKHLDSIHSVTGGLPLSVVLLAGLLQTKEFPGEWIRVFEHLTDKSGKSKRGDIILSMCFDDLPHDLKSCFLYLACFPVEGFLSPRGGMTMERVGIHFLNELAQRRLINIPPVEYADPGFESITVQSRVHDFLLHEAQEASFVEVHCGDDVPMLTTTRRLALQNHSDKYAALTTPLPKLRSIFSSFEKEDTATTMVADAAAGDRDKKGIKTSTARVFPHLLRSPDSAYTYPKEIIQRLLRNSKFLRVISLDGLDIGIELPHEIGSVVHLQHLAITSCSLKVIPPSIGKLTRLQTLDVRGTGVNALPTGFWKIQTLRHVFGSIVLPRRVGHLEQLRNLTTVNQGNNGVWDKKTFHRMVRLNTLHIDGISADSVEAIYELKYLVILNLASGELATIPFALFTRSNLPRLQMIFLEK</sequence>
<evidence type="ECO:0000313" key="10">
    <source>
        <dbReference type="EnsemblPlants" id="TraesCS2B02G011600.1"/>
    </source>
</evidence>
<dbReference type="SUPFAM" id="SSF52540">
    <property type="entry name" value="P-loop containing nucleoside triphosphate hydrolases"/>
    <property type="match status" value="1"/>
</dbReference>
<dbReference type="PANTHER" id="PTHR23155:SF1052">
    <property type="entry name" value="DISEASE RESISTANCE PROTEIN RPM1"/>
    <property type="match status" value="1"/>
</dbReference>
<evidence type="ECO:0000256" key="6">
    <source>
        <dbReference type="ARBA" id="ARBA00023054"/>
    </source>
</evidence>
<evidence type="ECO:0000256" key="2">
    <source>
        <dbReference type="ARBA" id="ARBA00022614"/>
    </source>
</evidence>
<dbReference type="AlphaFoldDB" id="A0A3B6BZ77"/>
<evidence type="ECO:0000313" key="11">
    <source>
        <dbReference type="Proteomes" id="UP000019116"/>
    </source>
</evidence>
<dbReference type="GO" id="GO:0006952">
    <property type="term" value="P:defense response"/>
    <property type="evidence" value="ECO:0007669"/>
    <property type="project" value="UniProtKB-KW"/>
</dbReference>
<feature type="domain" description="NB-ARC" evidence="7">
    <location>
        <begin position="172"/>
        <end position="337"/>
    </location>
</feature>
<evidence type="ECO:0000259" key="8">
    <source>
        <dbReference type="Pfam" id="PF18052"/>
    </source>
</evidence>
<dbReference type="Gramene" id="TraesNOR2B03G00833430.1">
    <property type="protein sequence ID" value="TraesNOR2B03G00833430.1"/>
    <property type="gene ID" value="TraesNOR2B03G00833430"/>
</dbReference>